<feature type="domain" description="HTH tetR-type" evidence="3">
    <location>
        <begin position="2"/>
        <end position="62"/>
    </location>
</feature>
<dbReference type="InterPro" id="IPR050624">
    <property type="entry name" value="HTH-type_Tx_Regulator"/>
</dbReference>
<feature type="DNA-binding region" description="H-T-H motif" evidence="2">
    <location>
        <begin position="25"/>
        <end position="44"/>
    </location>
</feature>
<organism evidence="4 5">
    <name type="scientific">Paenibacillus mendelii</name>
    <dbReference type="NCBI Taxonomy" id="206163"/>
    <lineage>
        <taxon>Bacteria</taxon>
        <taxon>Bacillati</taxon>
        <taxon>Bacillota</taxon>
        <taxon>Bacilli</taxon>
        <taxon>Bacillales</taxon>
        <taxon>Paenibacillaceae</taxon>
        <taxon>Paenibacillus</taxon>
    </lineage>
</organism>
<evidence type="ECO:0000313" key="5">
    <source>
        <dbReference type="Proteomes" id="UP001589818"/>
    </source>
</evidence>
<gene>
    <name evidence="4" type="ORF">ACFFJ8_15455</name>
</gene>
<proteinExistence type="predicted"/>
<evidence type="ECO:0000256" key="2">
    <source>
        <dbReference type="PROSITE-ProRule" id="PRU00335"/>
    </source>
</evidence>
<dbReference type="PANTHER" id="PTHR43479:SF11">
    <property type="entry name" value="ACREF_ENVCD OPERON REPRESSOR-RELATED"/>
    <property type="match status" value="1"/>
</dbReference>
<dbReference type="SUPFAM" id="SSF46689">
    <property type="entry name" value="Homeodomain-like"/>
    <property type="match status" value="1"/>
</dbReference>
<keyword evidence="5" id="KW-1185">Reference proteome</keyword>
<dbReference type="InterPro" id="IPR009057">
    <property type="entry name" value="Homeodomain-like_sf"/>
</dbReference>
<name>A0ABV6JB76_9BACL</name>
<dbReference type="RefSeq" id="WP_204818800.1">
    <property type="nucleotide sequence ID" value="NZ_JANHOF010000005.1"/>
</dbReference>
<reference evidence="4 5" key="1">
    <citation type="submission" date="2024-09" db="EMBL/GenBank/DDBJ databases">
        <authorList>
            <person name="Sun Q."/>
            <person name="Mori K."/>
        </authorList>
    </citation>
    <scope>NUCLEOTIDE SEQUENCE [LARGE SCALE GENOMIC DNA]</scope>
    <source>
        <strain evidence="4 5">CCM 4839</strain>
    </source>
</reference>
<sequence length="295" mass="33511">MEGKKQKIIHSAIKCFSEKGYRGTSIQDIADSIGIAKGSLYFYFKSKEDLLLSIIKYYLKTINDEFQELIERVDLSTEDLLREHVIMSYRMYDKHKNFFSLLMQERLEVNAEMHELIVGARRQGLFYCHQMIIRVYGERVRPYACDAAVLFQAIMDGYLGLAVMGNQNFDTERLGSYVRDRTDVLVHQLIESQAATMLGDETLEQWNATVVAGQGGKTGILLEIDALKKAVDQADLQEAELDEVHSTLEVLGAEFEKAEPQPVVIKGMLALLKTIHSAKIKKQVVKLESQVLELL</sequence>
<dbReference type="Pfam" id="PF00440">
    <property type="entry name" value="TetR_N"/>
    <property type="match status" value="1"/>
</dbReference>
<evidence type="ECO:0000313" key="4">
    <source>
        <dbReference type="EMBL" id="MFC0392767.1"/>
    </source>
</evidence>
<dbReference type="InterPro" id="IPR001647">
    <property type="entry name" value="HTH_TetR"/>
</dbReference>
<dbReference type="PRINTS" id="PR00455">
    <property type="entry name" value="HTHTETR"/>
</dbReference>
<dbReference type="Gene3D" id="1.10.357.10">
    <property type="entry name" value="Tetracycline Repressor, domain 2"/>
    <property type="match status" value="1"/>
</dbReference>
<accession>A0ABV6JB76</accession>
<keyword evidence="1 2" id="KW-0238">DNA-binding</keyword>
<evidence type="ECO:0000256" key="1">
    <source>
        <dbReference type="ARBA" id="ARBA00023125"/>
    </source>
</evidence>
<dbReference type="PANTHER" id="PTHR43479">
    <property type="entry name" value="ACREF/ENVCD OPERON REPRESSOR-RELATED"/>
    <property type="match status" value="1"/>
</dbReference>
<dbReference type="Proteomes" id="UP001589818">
    <property type="component" value="Unassembled WGS sequence"/>
</dbReference>
<dbReference type="Gene3D" id="1.10.10.60">
    <property type="entry name" value="Homeodomain-like"/>
    <property type="match status" value="1"/>
</dbReference>
<dbReference type="InterPro" id="IPR023772">
    <property type="entry name" value="DNA-bd_HTH_TetR-type_CS"/>
</dbReference>
<evidence type="ECO:0000259" key="3">
    <source>
        <dbReference type="PROSITE" id="PS50977"/>
    </source>
</evidence>
<protein>
    <submittedName>
        <fullName evidence="4">TetR/AcrR family transcriptional regulator</fullName>
    </submittedName>
</protein>
<dbReference type="EMBL" id="JBHLVF010000023">
    <property type="protein sequence ID" value="MFC0392767.1"/>
    <property type="molecule type" value="Genomic_DNA"/>
</dbReference>
<comment type="caution">
    <text evidence="4">The sequence shown here is derived from an EMBL/GenBank/DDBJ whole genome shotgun (WGS) entry which is preliminary data.</text>
</comment>
<dbReference type="PROSITE" id="PS50977">
    <property type="entry name" value="HTH_TETR_2"/>
    <property type="match status" value="1"/>
</dbReference>
<dbReference type="PROSITE" id="PS01081">
    <property type="entry name" value="HTH_TETR_1"/>
    <property type="match status" value="1"/>
</dbReference>